<protein>
    <recommendedName>
        <fullName evidence="4">DUF5050 domain-containing protein</fullName>
    </recommendedName>
</protein>
<dbReference type="Proteomes" id="UP001597601">
    <property type="component" value="Unassembled WGS sequence"/>
</dbReference>
<evidence type="ECO:0000256" key="1">
    <source>
        <dbReference type="SAM" id="SignalP"/>
    </source>
</evidence>
<reference evidence="3" key="1">
    <citation type="journal article" date="2019" name="Int. J. Syst. Evol. Microbiol.">
        <title>The Global Catalogue of Microorganisms (GCM) 10K type strain sequencing project: providing services to taxonomists for standard genome sequencing and annotation.</title>
        <authorList>
            <consortium name="The Broad Institute Genomics Platform"/>
            <consortium name="The Broad Institute Genome Sequencing Center for Infectious Disease"/>
            <person name="Wu L."/>
            <person name="Ma J."/>
        </authorList>
    </citation>
    <scope>NUCLEOTIDE SEQUENCE [LARGE SCALE GENOMIC DNA]</scope>
    <source>
        <strain evidence="3">KCTC 52232</strain>
    </source>
</reference>
<feature type="chain" id="PRO_5046873787" description="DUF5050 domain-containing protein" evidence="1">
    <location>
        <begin position="21"/>
        <end position="330"/>
    </location>
</feature>
<comment type="caution">
    <text evidence="2">The sequence shown here is derived from an EMBL/GenBank/DDBJ whole genome shotgun (WGS) entry which is preliminary data.</text>
</comment>
<name>A0ABW5XV47_9SPHI</name>
<dbReference type="PROSITE" id="PS51257">
    <property type="entry name" value="PROKAR_LIPOPROTEIN"/>
    <property type="match status" value="1"/>
</dbReference>
<dbReference type="Gene3D" id="2.120.10.30">
    <property type="entry name" value="TolB, C-terminal domain"/>
    <property type="match status" value="1"/>
</dbReference>
<organism evidence="2 3">
    <name type="scientific">Mucilaginibacter antarcticus</name>
    <dbReference type="NCBI Taxonomy" id="1855725"/>
    <lineage>
        <taxon>Bacteria</taxon>
        <taxon>Pseudomonadati</taxon>
        <taxon>Bacteroidota</taxon>
        <taxon>Sphingobacteriia</taxon>
        <taxon>Sphingobacteriales</taxon>
        <taxon>Sphingobacteriaceae</taxon>
        <taxon>Mucilaginibacter</taxon>
    </lineage>
</organism>
<dbReference type="EMBL" id="JBHUON010000037">
    <property type="protein sequence ID" value="MFD2866827.1"/>
    <property type="molecule type" value="Genomic_DNA"/>
</dbReference>
<accession>A0ABW5XV47</accession>
<evidence type="ECO:0008006" key="4">
    <source>
        <dbReference type="Google" id="ProtNLM"/>
    </source>
</evidence>
<dbReference type="SUPFAM" id="SSF69304">
    <property type="entry name" value="Tricorn protease N-terminal domain"/>
    <property type="match status" value="1"/>
</dbReference>
<dbReference type="RefSeq" id="WP_377130472.1">
    <property type="nucleotide sequence ID" value="NZ_JBHUON010000037.1"/>
</dbReference>
<proteinExistence type="predicted"/>
<evidence type="ECO:0000313" key="2">
    <source>
        <dbReference type="EMBL" id="MFD2866827.1"/>
    </source>
</evidence>
<feature type="signal peptide" evidence="1">
    <location>
        <begin position="1"/>
        <end position="20"/>
    </location>
</feature>
<dbReference type="InterPro" id="IPR011042">
    <property type="entry name" value="6-blade_b-propeller_TolB-like"/>
</dbReference>
<gene>
    <name evidence="2" type="ORF">ACFSYC_19175</name>
</gene>
<evidence type="ECO:0000313" key="3">
    <source>
        <dbReference type="Proteomes" id="UP001597601"/>
    </source>
</evidence>
<sequence>MKLTNIKILFLALGVTALYACTKSTTDGTPTPTPLTTVGNGSGNSIVFYTDTFRVYSTNLAGGDRKLVVDEDLKSQNNYIGLITAIPGKNKIAYTYTTGGSSGFVIKTADTDGKNIKTIKTMPASNFLGYMKGMSDGRIYFSYGPVGAPGKNYVMDADGANETQLSTIPPNGRIEARQISTSGKGIIDESGYFMVLNNGVFAEASSFYLLANETKTTIRQTAVSDDATKLAILYTTANPNVFELRVKDITKTNVAATLVYTVTLASDEITYNVNIQWVNGNKNVLVNYGKFTGPKGLATDYTKCELIDVAAKTAINWKFTGDEAQRVVVY</sequence>
<keyword evidence="1" id="KW-0732">Signal</keyword>
<keyword evidence="3" id="KW-1185">Reference proteome</keyword>